<dbReference type="Proteomes" id="UP000095544">
    <property type="component" value="Unassembled WGS sequence"/>
</dbReference>
<proteinExistence type="predicted"/>
<reference evidence="5 6" key="1">
    <citation type="submission" date="2015-09" db="EMBL/GenBank/DDBJ databases">
        <authorList>
            <consortium name="Pathogen Informatics"/>
        </authorList>
    </citation>
    <scope>NUCLEOTIDE SEQUENCE [LARGE SCALE GENOMIC DNA]</scope>
    <source>
        <strain evidence="5 6">2789STDY5834876</strain>
    </source>
</reference>
<dbReference type="SUPFAM" id="SSF47413">
    <property type="entry name" value="lambda repressor-like DNA-binding domains"/>
    <property type="match status" value="1"/>
</dbReference>
<dbReference type="SUPFAM" id="SSF53822">
    <property type="entry name" value="Periplasmic binding protein-like I"/>
    <property type="match status" value="1"/>
</dbReference>
<dbReference type="Gene3D" id="1.10.260.40">
    <property type="entry name" value="lambda repressor-like DNA-binding domains"/>
    <property type="match status" value="1"/>
</dbReference>
<feature type="domain" description="HTH lacI-type" evidence="4">
    <location>
        <begin position="2"/>
        <end position="56"/>
    </location>
</feature>
<dbReference type="AlphaFoldDB" id="A0A174AXF3"/>
<accession>A0A174AXF3</accession>
<evidence type="ECO:0000313" key="5">
    <source>
        <dbReference type="EMBL" id="CUN92813.1"/>
    </source>
</evidence>
<dbReference type="Gene3D" id="3.40.50.2300">
    <property type="match status" value="2"/>
</dbReference>
<dbReference type="Pfam" id="PF00356">
    <property type="entry name" value="LacI"/>
    <property type="match status" value="1"/>
</dbReference>
<evidence type="ECO:0000256" key="1">
    <source>
        <dbReference type="ARBA" id="ARBA00023015"/>
    </source>
</evidence>
<protein>
    <submittedName>
        <fullName evidence="5">Catabolite control protein</fullName>
    </submittedName>
</protein>
<dbReference type="GO" id="GO:0000976">
    <property type="term" value="F:transcription cis-regulatory region binding"/>
    <property type="evidence" value="ECO:0007669"/>
    <property type="project" value="TreeGrafter"/>
</dbReference>
<evidence type="ECO:0000256" key="2">
    <source>
        <dbReference type="ARBA" id="ARBA00023125"/>
    </source>
</evidence>
<dbReference type="EMBL" id="CYZU01000005">
    <property type="protein sequence ID" value="CUN92813.1"/>
    <property type="molecule type" value="Genomic_DNA"/>
</dbReference>
<dbReference type="SMART" id="SM00354">
    <property type="entry name" value="HTH_LACI"/>
    <property type="match status" value="1"/>
</dbReference>
<evidence type="ECO:0000256" key="3">
    <source>
        <dbReference type="ARBA" id="ARBA00023163"/>
    </source>
</evidence>
<dbReference type="PANTHER" id="PTHR30146:SF144">
    <property type="entry name" value="LACI-FAMILY TRANSCRIPTION REGULATOR"/>
    <property type="match status" value="1"/>
</dbReference>
<name>A0A174AXF3_9FIRM</name>
<dbReference type="CDD" id="cd06307">
    <property type="entry name" value="PBP1_sugar_binding"/>
    <property type="match status" value="1"/>
</dbReference>
<dbReference type="InterPro" id="IPR028082">
    <property type="entry name" value="Peripla_BP_I"/>
</dbReference>
<keyword evidence="1" id="KW-0805">Transcription regulation</keyword>
<dbReference type="PROSITE" id="PS50932">
    <property type="entry name" value="HTH_LACI_2"/>
    <property type="match status" value="1"/>
</dbReference>
<organism evidence="5 6">
    <name type="scientific">Faecalicatena contorta</name>
    <dbReference type="NCBI Taxonomy" id="39482"/>
    <lineage>
        <taxon>Bacteria</taxon>
        <taxon>Bacillati</taxon>
        <taxon>Bacillota</taxon>
        <taxon>Clostridia</taxon>
        <taxon>Lachnospirales</taxon>
        <taxon>Lachnospiraceae</taxon>
        <taxon>Faecalicatena</taxon>
    </lineage>
</organism>
<dbReference type="InterPro" id="IPR025997">
    <property type="entry name" value="SBP_2_dom"/>
</dbReference>
<dbReference type="PANTHER" id="PTHR30146">
    <property type="entry name" value="LACI-RELATED TRANSCRIPTIONAL REPRESSOR"/>
    <property type="match status" value="1"/>
</dbReference>
<dbReference type="STRING" id="39482.ERS852491_00848"/>
<dbReference type="InterPro" id="IPR000843">
    <property type="entry name" value="HTH_LacI"/>
</dbReference>
<evidence type="ECO:0000313" key="6">
    <source>
        <dbReference type="Proteomes" id="UP000095544"/>
    </source>
</evidence>
<evidence type="ECO:0000259" key="4">
    <source>
        <dbReference type="PROSITE" id="PS50932"/>
    </source>
</evidence>
<gene>
    <name evidence="5" type="primary">ccpA_3</name>
    <name evidence="5" type="ORF">ERS852491_00848</name>
</gene>
<dbReference type="OrthoDB" id="569491at2"/>
<dbReference type="GO" id="GO:0003700">
    <property type="term" value="F:DNA-binding transcription factor activity"/>
    <property type="evidence" value="ECO:0007669"/>
    <property type="project" value="TreeGrafter"/>
</dbReference>
<dbReference type="Pfam" id="PF13407">
    <property type="entry name" value="Peripla_BP_4"/>
    <property type="match status" value="1"/>
</dbReference>
<keyword evidence="3" id="KW-0804">Transcription</keyword>
<dbReference type="InterPro" id="IPR010982">
    <property type="entry name" value="Lambda_DNA-bd_dom_sf"/>
</dbReference>
<dbReference type="RefSeq" id="WP_055151308.1">
    <property type="nucleotide sequence ID" value="NZ_CYZU01000005.1"/>
</dbReference>
<keyword evidence="2" id="KW-0238">DNA-binding</keyword>
<dbReference type="CDD" id="cd01392">
    <property type="entry name" value="HTH_LacI"/>
    <property type="match status" value="1"/>
</dbReference>
<sequence length="347" mass="39284">MVTIKKIAEIAGVSRGTVDRVLNNRPGVNAETYHKVKEIADKLGYEPNMAGQMLAARKKKIRLGFVVCDTPVDLFFADVYRAARKKAEELKTFGVTVHFYLIKELSDQFIAPLLQEAEDDELDGIALVPLNMDSIRQFVQKMNKKNIPMVFFNLDMEDARRLSYVGCNYHDSGKVAAGLVALVTREKGKIALATSFDEQSPSFLQRLDGFIEELDEGYPQIEIVNRDSNIVFQKGEYSNVLEVVKKNADLDALYIINPGDYSICEEVEKLDKERRIKMITNDVINKQKPFMDRGVIAATIGQQPEKQGALPLQILYDYIGLGIEPSEQYLTELSIHIRQNISWKREG</sequence>